<sequence>MADITTNIQNSINQTGLNTNVKQTGQIFKKQPQPNTKDTISRDKLDLENVDKFINKVMNELSGAKTKNQTNKILQMVKDTKIAPNLANDIQNVAKLIENDESIQNNPALKDLALKLKEFLKPIADIKTATLNEQIKNSGVMLEGNLKEALNPQKLPSSINKLLFDIKNLSNNDLLDKILTLSKNENLNDNDSFLKLKEILKNEETVLLKTLNNSNIKGLLTDVNKLDNISKFLSKFQINIENSGDKVKLYVDKLQDFVSKLDNKINSLNTNEKLNQISGFSSNFKDLKIALKDIQNTLKSLNNIGDEINLVKSFDDLLDGSNSNLQFKLQSAARRLSASLTFIDNNASDASNKLKEIKHISNQLKIASNDIINIEKNNIDVAKIISSDIKSTLLSIQEKSAGLNNSSQINQISEKMLSQIEIHQMVSSIGGGIQTYLPYIWDGVDGGSIAFKQGKRDRYYAQIDLNFKQYGKVNIMVGLIDKKYIDISIATAQKSLKDIIFNEAKELKSSISKLGLIVSNFNLKVLSKNEIAAKFKDFSGLEFGFDKKA</sequence>
<dbReference type="AlphaFoldDB" id="A0A1S6U9J6"/>
<accession>A0A1S6U9J6</accession>
<protein>
    <submittedName>
        <fullName evidence="1">Uncharacterized protein</fullName>
    </submittedName>
</protein>
<dbReference type="EMBL" id="CP017258">
    <property type="protein sequence ID" value="AQW88127.1"/>
    <property type="molecule type" value="Genomic_DNA"/>
</dbReference>
<name>A0A1S6U9J6_9BACT</name>
<dbReference type="Proteomes" id="UP000190868">
    <property type="component" value="Chromosome"/>
</dbReference>
<organism evidence="1 2">
    <name type="scientific">Campylobacter pinnipediorum subsp. caledonicus</name>
    <dbReference type="NCBI Taxonomy" id="1874362"/>
    <lineage>
        <taxon>Bacteria</taxon>
        <taxon>Pseudomonadati</taxon>
        <taxon>Campylobacterota</taxon>
        <taxon>Epsilonproteobacteria</taxon>
        <taxon>Campylobacterales</taxon>
        <taxon>Campylobacteraceae</taxon>
        <taxon>Campylobacter</taxon>
    </lineage>
</organism>
<proteinExistence type="predicted"/>
<gene>
    <name evidence="1" type="ORF">CPIN18021_1333</name>
</gene>
<evidence type="ECO:0000313" key="1">
    <source>
        <dbReference type="EMBL" id="AQW88127.1"/>
    </source>
</evidence>
<reference evidence="2" key="1">
    <citation type="submission" date="2016-09" db="EMBL/GenBank/DDBJ databases">
        <title>Comparative genomics of the Campylobacter concisus group.</title>
        <authorList>
            <person name="Miller W.G."/>
            <person name="Yee E."/>
            <person name="Chapman M.H."/>
            <person name="Huynh S."/>
            <person name="Bono J.L."/>
            <person name="On S.L.W."/>
            <person name="StLeger J."/>
            <person name="Foster G."/>
            <person name="Parker C.T."/>
        </authorList>
    </citation>
    <scope>NUCLEOTIDE SEQUENCE [LARGE SCALE GENOMIC DNA]</scope>
    <source>
        <strain evidence="2">RM18021</strain>
    </source>
</reference>
<evidence type="ECO:0000313" key="2">
    <source>
        <dbReference type="Proteomes" id="UP000190868"/>
    </source>
</evidence>
<keyword evidence="2" id="KW-1185">Reference proteome</keyword>
<dbReference type="RefSeq" id="WP_078423666.1">
    <property type="nucleotide sequence ID" value="NZ_CP017018.1"/>
</dbReference>
<dbReference type="GeneID" id="56566924"/>
<dbReference type="KEGG" id="cpin:CPIN18020_1284"/>